<keyword evidence="2" id="KW-1185">Reference proteome</keyword>
<evidence type="ECO:0000313" key="2">
    <source>
        <dbReference type="Proteomes" id="UP000186336"/>
    </source>
</evidence>
<dbReference type="InterPro" id="IPR010583">
    <property type="entry name" value="MipA"/>
</dbReference>
<sequence length="258" mass="27948">MGPTPMNAEGNWIFGLFLDGSQGPYLDGPDRSGPSPYIAYRTNRLHIGIDEIRYDLMSVDQLNVSAMLMPRFAPAYPDRALFDGLERDDTIEIGLTATYDFGASYTRLSVQADVAGIHAGYAAQVAYGYEAELGFAAVDVRASAELRDARLNNYLFGVAADEATDSRSAFAMGVMQVAGGARFTGQIPDWDRNHFKRSDWFFGNTAYAGDYPFDLVAVSAARVVQDGPRNALPALSALTENPQGPLCRRATVVCACSS</sequence>
<dbReference type="Pfam" id="PF06629">
    <property type="entry name" value="MipA"/>
    <property type="match status" value="1"/>
</dbReference>
<accession>A0A1P8MW65</accession>
<protein>
    <submittedName>
        <fullName evidence="1">Uncharacterized protein</fullName>
    </submittedName>
</protein>
<dbReference type="KEGG" id="tom:BWR18_12095"/>
<dbReference type="AlphaFoldDB" id="A0A1P8MW65"/>
<dbReference type="STRING" id="299262.BWR18_12095"/>
<dbReference type="EMBL" id="CP019312">
    <property type="protein sequence ID" value="APX12336.1"/>
    <property type="molecule type" value="Genomic_DNA"/>
</dbReference>
<reference evidence="1 2" key="1">
    <citation type="submission" date="2017-01" db="EMBL/GenBank/DDBJ databases">
        <title>Complete genome of Tateyamaria omphalii DOK1-4 isolated from seawater in Dokdo.</title>
        <authorList>
            <person name="Kim J.H."/>
            <person name="Chi W.-J."/>
        </authorList>
    </citation>
    <scope>NUCLEOTIDE SEQUENCE [LARGE SCALE GENOMIC DNA]</scope>
    <source>
        <strain evidence="1 2">DOK1-4</strain>
    </source>
</reference>
<gene>
    <name evidence="1" type="ORF">BWR18_12095</name>
</gene>
<proteinExistence type="predicted"/>
<dbReference type="Proteomes" id="UP000186336">
    <property type="component" value="Chromosome"/>
</dbReference>
<name>A0A1P8MW65_9RHOB</name>
<evidence type="ECO:0000313" key="1">
    <source>
        <dbReference type="EMBL" id="APX12336.1"/>
    </source>
</evidence>
<organism evidence="1 2">
    <name type="scientific">Tateyamaria omphalii</name>
    <dbReference type="NCBI Taxonomy" id="299262"/>
    <lineage>
        <taxon>Bacteria</taxon>
        <taxon>Pseudomonadati</taxon>
        <taxon>Pseudomonadota</taxon>
        <taxon>Alphaproteobacteria</taxon>
        <taxon>Rhodobacterales</taxon>
        <taxon>Roseobacteraceae</taxon>
        <taxon>Tateyamaria</taxon>
    </lineage>
</organism>